<proteinExistence type="predicted"/>
<organism evidence="1 2">
    <name type="scientific">Intoshia linei</name>
    <dbReference type="NCBI Taxonomy" id="1819745"/>
    <lineage>
        <taxon>Eukaryota</taxon>
        <taxon>Metazoa</taxon>
        <taxon>Spiralia</taxon>
        <taxon>Lophotrochozoa</taxon>
        <taxon>Mesozoa</taxon>
        <taxon>Orthonectida</taxon>
        <taxon>Rhopaluridae</taxon>
        <taxon>Intoshia</taxon>
    </lineage>
</organism>
<dbReference type="InterPro" id="IPR035961">
    <property type="entry name" value="Rhabdovirus_nucleoprotein-like"/>
</dbReference>
<reference evidence="1 2" key="1">
    <citation type="submission" date="2016-04" db="EMBL/GenBank/DDBJ databases">
        <title>The genome of Intoshia linei affirms orthonectids as highly simplified spiralians.</title>
        <authorList>
            <person name="Mikhailov K.V."/>
            <person name="Slusarev G.S."/>
            <person name="Nikitin M.A."/>
            <person name="Logacheva M.D."/>
            <person name="Penin A."/>
            <person name="Aleoshin V."/>
            <person name="Panchin Y.V."/>
        </authorList>
    </citation>
    <scope>NUCLEOTIDE SEQUENCE [LARGE SCALE GENOMIC DNA]</scope>
    <source>
        <strain evidence="1">Intl2013</strain>
        <tissue evidence="1">Whole animal</tissue>
    </source>
</reference>
<dbReference type="Proteomes" id="UP000078046">
    <property type="component" value="Unassembled WGS sequence"/>
</dbReference>
<accession>A0A177ARS0</accession>
<dbReference type="EMBL" id="LWCA01001666">
    <property type="protein sequence ID" value="OAF64699.1"/>
    <property type="molecule type" value="Genomic_DNA"/>
</dbReference>
<evidence type="ECO:0000313" key="1">
    <source>
        <dbReference type="EMBL" id="OAF64699.1"/>
    </source>
</evidence>
<keyword evidence="2" id="KW-1185">Reference proteome</keyword>
<protein>
    <submittedName>
        <fullName evidence="1">Uncharacterized protein</fullName>
    </submittedName>
</protein>
<dbReference type="AlphaFoldDB" id="A0A177ARS0"/>
<comment type="caution">
    <text evidence="1">The sequence shown here is derived from an EMBL/GenBank/DDBJ whole genome shotgun (WGS) entry which is preliminary data.</text>
</comment>
<dbReference type="SUPFAM" id="SSF140809">
    <property type="entry name" value="Rhabdovirus nucleoprotein-like"/>
    <property type="match status" value="1"/>
</dbReference>
<gene>
    <name evidence="1" type="ORF">A3Q56_07597</name>
</gene>
<evidence type="ECO:0000313" key="2">
    <source>
        <dbReference type="Proteomes" id="UP000078046"/>
    </source>
</evidence>
<name>A0A177ARS0_9BILA</name>
<sequence length="248" mass="28078">MFLLTEKDFVSFIYNVNWGTVCVCKAGEMSGLGRFVDVKDSNQTLENPVDCPDVSKHERLKRLMKILRISNVVLPSDKVDTLNVGDISLSIIASNQAIITLTAIYDLFLGHANIVEPIKSLRLATICTRGKDIITLNLWAEYMAMYDSSSHSRIVSMISLNLAPKSAYFAIASPNCYMYLVTRLYFKKVHTFEETSYYQIILFAMRTCVLETINPDTETLNLDKISIAKFKELAEDMNIKNKKDLTDS</sequence>